<dbReference type="Proteomes" id="UP000030104">
    <property type="component" value="Unassembled WGS sequence"/>
</dbReference>
<gene>
    <name evidence="1" type="ORF">PITC_040730</name>
</gene>
<evidence type="ECO:0008006" key="3">
    <source>
        <dbReference type="Google" id="ProtNLM"/>
    </source>
</evidence>
<dbReference type="AlphaFoldDB" id="A0A0A2LP44"/>
<protein>
    <recommendedName>
        <fullName evidence="3">Ankyrin repeat-containing domain-containing protein</fullName>
    </recommendedName>
</protein>
<dbReference type="PhylomeDB" id="A0A0A2LP44"/>
<organism evidence="1 2">
    <name type="scientific">Penicillium italicum</name>
    <name type="common">Blue mold</name>
    <dbReference type="NCBI Taxonomy" id="40296"/>
    <lineage>
        <taxon>Eukaryota</taxon>
        <taxon>Fungi</taxon>
        <taxon>Dikarya</taxon>
        <taxon>Ascomycota</taxon>
        <taxon>Pezizomycotina</taxon>
        <taxon>Eurotiomycetes</taxon>
        <taxon>Eurotiomycetidae</taxon>
        <taxon>Eurotiales</taxon>
        <taxon>Aspergillaceae</taxon>
        <taxon>Penicillium</taxon>
    </lineage>
</organism>
<name>A0A0A2LP44_PENIT</name>
<evidence type="ECO:0000313" key="1">
    <source>
        <dbReference type="EMBL" id="KGO78065.1"/>
    </source>
</evidence>
<evidence type="ECO:0000313" key="2">
    <source>
        <dbReference type="Proteomes" id="UP000030104"/>
    </source>
</evidence>
<dbReference type="OrthoDB" id="7464126at2759"/>
<keyword evidence="2" id="KW-1185">Reference proteome</keyword>
<dbReference type="EMBL" id="JQGA01000039">
    <property type="protein sequence ID" value="KGO78065.1"/>
    <property type="molecule type" value="Genomic_DNA"/>
</dbReference>
<reference evidence="1 2" key="1">
    <citation type="journal article" date="2015" name="Mol. Plant Microbe Interact.">
        <title>Genome, transcriptome, and functional analyses of Penicillium expansum provide new insights into secondary metabolism and pathogenicity.</title>
        <authorList>
            <person name="Ballester A.R."/>
            <person name="Marcet-Houben M."/>
            <person name="Levin E."/>
            <person name="Sela N."/>
            <person name="Selma-Lazaro C."/>
            <person name="Carmona L."/>
            <person name="Wisniewski M."/>
            <person name="Droby S."/>
            <person name="Gonzalez-Candelas L."/>
            <person name="Gabaldon T."/>
        </authorList>
    </citation>
    <scope>NUCLEOTIDE SEQUENCE [LARGE SCALE GENOMIC DNA]</scope>
    <source>
        <strain evidence="1 2">PHI-1</strain>
    </source>
</reference>
<sequence>MEIQKFLSCCLIITKLFITTDFIEEYAESYIAIETLLSRAPDVVITSQMLYNATEDILIERLREAIDMDDVLCITGDNVAYATRFASYEDMPAKIEFLLERSERSKGTEENMIEAISTCRNSDVIQSLLNHG</sequence>
<comment type="caution">
    <text evidence="1">The sequence shown here is derived from an EMBL/GenBank/DDBJ whole genome shotgun (WGS) entry which is preliminary data.</text>
</comment>
<dbReference type="HOGENOM" id="CLU_1917762_0_0_1"/>
<proteinExistence type="predicted"/>
<accession>A0A0A2LP44</accession>